<keyword evidence="2" id="KW-1015">Disulfide bond</keyword>
<dbReference type="SMART" id="SM00409">
    <property type="entry name" value="IG"/>
    <property type="match status" value="2"/>
</dbReference>
<feature type="domain" description="Ig-like" evidence="6">
    <location>
        <begin position="88"/>
        <end position="193"/>
    </location>
</feature>
<dbReference type="Proteomes" id="UP000283210">
    <property type="component" value="Chromosome 16"/>
</dbReference>
<evidence type="ECO:0000256" key="3">
    <source>
        <dbReference type="ARBA" id="ARBA00023180"/>
    </source>
</evidence>
<dbReference type="Gene3D" id="2.60.40.10">
    <property type="entry name" value="Immunoglobulins"/>
    <property type="match status" value="2"/>
</dbReference>
<evidence type="ECO:0000256" key="4">
    <source>
        <dbReference type="ARBA" id="ARBA00023319"/>
    </source>
</evidence>
<dbReference type="InterPro" id="IPR007110">
    <property type="entry name" value="Ig-like_dom"/>
</dbReference>
<dbReference type="SUPFAM" id="SSF48726">
    <property type="entry name" value="Immunoglobulin"/>
    <property type="match status" value="2"/>
</dbReference>
<evidence type="ECO:0000256" key="5">
    <source>
        <dbReference type="SAM" id="SignalP"/>
    </source>
</evidence>
<dbReference type="OrthoDB" id="8914035at2759"/>
<proteinExistence type="predicted"/>
<evidence type="ECO:0000313" key="7">
    <source>
        <dbReference type="EMBL" id="RVE62822.1"/>
    </source>
</evidence>
<dbReference type="Pfam" id="PF13927">
    <property type="entry name" value="Ig_3"/>
    <property type="match status" value="1"/>
</dbReference>
<gene>
    <name evidence="7" type="ORF">OJAV_G00161810</name>
</gene>
<dbReference type="PANTHER" id="PTHR44337">
    <property type="entry name" value="CARCINOEMBRYONIC ANTIGEN-RELATED CELL ADHESION MOLECULE 8"/>
    <property type="match status" value="1"/>
</dbReference>
<dbReference type="EMBL" id="CM012452">
    <property type="protein sequence ID" value="RVE62822.1"/>
    <property type="molecule type" value="Genomic_DNA"/>
</dbReference>
<name>A0A3S2U4U4_ORYJA</name>
<dbReference type="InterPro" id="IPR052598">
    <property type="entry name" value="IgSF_CEA-related"/>
</dbReference>
<dbReference type="AlphaFoldDB" id="A0A3S2U4U4"/>
<dbReference type="InterPro" id="IPR003599">
    <property type="entry name" value="Ig_sub"/>
</dbReference>
<reference evidence="7 8" key="1">
    <citation type="submission" date="2018-11" db="EMBL/GenBank/DDBJ databases">
        <authorList>
            <person name="Lopez-Roques C."/>
            <person name="Donnadieu C."/>
            <person name="Bouchez O."/>
            <person name="Klopp C."/>
            <person name="Cabau C."/>
            <person name="Zahm M."/>
        </authorList>
    </citation>
    <scope>NUCLEOTIDE SEQUENCE [LARGE SCALE GENOMIC DNA]</scope>
    <source>
        <strain evidence="7">RS831</strain>
        <tissue evidence="7">Whole body</tissue>
    </source>
</reference>
<keyword evidence="4" id="KW-0393">Immunoglobulin domain</keyword>
<keyword evidence="3" id="KW-0325">Glycoprotein</keyword>
<sequence>MMKNKKRLLCAVLMLLMVSSVWGIAVQISWYGRVSAGHRTEFTCSSSCFPNCVYSWTFKGRSVNGSTLTWTPDGQDDTVELQCIVHNPETGISSSTTTILEINNQMSVRVSPSNTAPILNQSLSLVCLNAGSGDPKGPSDLIWFKDGKKVTQDENTKFLQNNKTLHFDSVLPSDAGFYQCQTYLPSLQTRVISLGFLLSFDQWNVSISGPDSVFPGRLSEFTCLTSCTQNIECTVRWQFRGGFPIGTFFSANGNRIRWTPSIPGTFQNFNCVAENKAAGRSAEATKLVEVKGAPVSGSEAAKLHRLLLLMSFMGFKSLI</sequence>
<evidence type="ECO:0000259" key="6">
    <source>
        <dbReference type="PROSITE" id="PS50835"/>
    </source>
</evidence>
<evidence type="ECO:0000256" key="2">
    <source>
        <dbReference type="ARBA" id="ARBA00023157"/>
    </source>
</evidence>
<accession>A0A3S2U4U4</accession>
<dbReference type="PANTHER" id="PTHR44337:SF20">
    <property type="entry name" value="CARCINOEMBRYONIC ANTIGEN-RELATED CELL ADHESION MOLECULE 5-RELATED"/>
    <property type="match status" value="1"/>
</dbReference>
<evidence type="ECO:0000256" key="1">
    <source>
        <dbReference type="ARBA" id="ARBA00022729"/>
    </source>
</evidence>
<organism evidence="7 8">
    <name type="scientific">Oryzias javanicus</name>
    <name type="common">Javanese ricefish</name>
    <name type="synonym">Aplocheilus javanicus</name>
    <dbReference type="NCBI Taxonomy" id="123683"/>
    <lineage>
        <taxon>Eukaryota</taxon>
        <taxon>Metazoa</taxon>
        <taxon>Chordata</taxon>
        <taxon>Craniata</taxon>
        <taxon>Vertebrata</taxon>
        <taxon>Euteleostomi</taxon>
        <taxon>Actinopterygii</taxon>
        <taxon>Neopterygii</taxon>
        <taxon>Teleostei</taxon>
        <taxon>Neoteleostei</taxon>
        <taxon>Acanthomorphata</taxon>
        <taxon>Ovalentaria</taxon>
        <taxon>Atherinomorphae</taxon>
        <taxon>Beloniformes</taxon>
        <taxon>Adrianichthyidae</taxon>
        <taxon>Oryziinae</taxon>
        <taxon>Oryzias</taxon>
    </lineage>
</organism>
<dbReference type="InterPro" id="IPR013783">
    <property type="entry name" value="Ig-like_fold"/>
</dbReference>
<keyword evidence="8" id="KW-1185">Reference proteome</keyword>
<dbReference type="PROSITE" id="PS50835">
    <property type="entry name" value="IG_LIKE"/>
    <property type="match status" value="1"/>
</dbReference>
<keyword evidence="1 5" id="KW-0732">Signal</keyword>
<reference evidence="7 8" key="2">
    <citation type="submission" date="2019-01" db="EMBL/GenBank/DDBJ databases">
        <title>A chromosome length genome reference of the Java medaka (oryzias javanicus).</title>
        <authorList>
            <person name="Herpin A."/>
            <person name="Takehana Y."/>
            <person name="Naruse K."/>
            <person name="Ansai S."/>
            <person name="Kawaguchi M."/>
        </authorList>
    </citation>
    <scope>NUCLEOTIDE SEQUENCE [LARGE SCALE GENOMIC DNA]</scope>
    <source>
        <strain evidence="7">RS831</strain>
        <tissue evidence="7">Whole body</tissue>
    </source>
</reference>
<feature type="signal peptide" evidence="5">
    <location>
        <begin position="1"/>
        <end position="23"/>
    </location>
</feature>
<protein>
    <recommendedName>
        <fullName evidence="6">Ig-like domain-containing protein</fullName>
    </recommendedName>
</protein>
<feature type="chain" id="PRO_5018569924" description="Ig-like domain-containing protein" evidence="5">
    <location>
        <begin position="24"/>
        <end position="319"/>
    </location>
</feature>
<evidence type="ECO:0000313" key="8">
    <source>
        <dbReference type="Proteomes" id="UP000283210"/>
    </source>
</evidence>
<dbReference type="InterPro" id="IPR036179">
    <property type="entry name" value="Ig-like_dom_sf"/>
</dbReference>
<dbReference type="CDD" id="cd00096">
    <property type="entry name" value="Ig"/>
    <property type="match status" value="1"/>
</dbReference>